<dbReference type="InterPro" id="IPR036961">
    <property type="entry name" value="Kinesin_motor_dom_sf"/>
</dbReference>
<keyword evidence="2" id="KW-0547">Nucleotide-binding</keyword>
<keyword evidence="8" id="KW-1185">Reference proteome</keyword>
<accession>A0A1I8IN93</accession>
<evidence type="ECO:0000313" key="8">
    <source>
        <dbReference type="Proteomes" id="UP000095280"/>
    </source>
</evidence>
<dbReference type="GO" id="GO:0003777">
    <property type="term" value="F:microtubule motor activity"/>
    <property type="evidence" value="ECO:0007669"/>
    <property type="project" value="InterPro"/>
</dbReference>
<dbReference type="PROSITE" id="PS50067">
    <property type="entry name" value="KINESIN_MOTOR_2"/>
    <property type="match status" value="1"/>
</dbReference>
<dbReference type="Pfam" id="PF00225">
    <property type="entry name" value="Kinesin"/>
    <property type="match status" value="1"/>
</dbReference>
<feature type="domain" description="Kinesin motor" evidence="7">
    <location>
        <begin position="922"/>
        <end position="1148"/>
    </location>
</feature>
<protein>
    <submittedName>
        <fullName evidence="9">Kinesin motor domain-containing protein</fullName>
    </submittedName>
</protein>
<feature type="region of interest" description="Disordered" evidence="6">
    <location>
        <begin position="693"/>
        <end position="716"/>
    </location>
</feature>
<dbReference type="InterPro" id="IPR001752">
    <property type="entry name" value="Kinesin_motor_dom"/>
</dbReference>
<keyword evidence="4" id="KW-0206">Cytoskeleton</keyword>
<dbReference type="InterPro" id="IPR027640">
    <property type="entry name" value="Kinesin-like_fam"/>
</dbReference>
<evidence type="ECO:0000313" key="9">
    <source>
        <dbReference type="WBParaSite" id="maker-uti_cns_0014001-snap-gene-0.2-mRNA-1"/>
    </source>
</evidence>
<dbReference type="GO" id="GO:0005856">
    <property type="term" value="C:cytoskeleton"/>
    <property type="evidence" value="ECO:0007669"/>
    <property type="project" value="UniProtKB-SubCell"/>
</dbReference>
<dbReference type="GO" id="GO:0007018">
    <property type="term" value="P:microtubule-based movement"/>
    <property type="evidence" value="ECO:0007669"/>
    <property type="project" value="InterPro"/>
</dbReference>
<dbReference type="Proteomes" id="UP000095280">
    <property type="component" value="Unplaced"/>
</dbReference>
<comment type="subcellular location">
    <subcellularLocation>
        <location evidence="1">Cytoplasm</location>
        <location evidence="1">Cytoskeleton</location>
    </subcellularLocation>
</comment>
<dbReference type="PANTHER" id="PTHR21608">
    <property type="entry name" value="KINESIN-LIKE PROTEIN CG14535"/>
    <property type="match status" value="1"/>
</dbReference>
<evidence type="ECO:0000259" key="7">
    <source>
        <dbReference type="PROSITE" id="PS50067"/>
    </source>
</evidence>
<dbReference type="WBParaSite" id="maker-uti_cns_0014001-snap-gene-0.2-mRNA-1">
    <property type="protein sequence ID" value="maker-uti_cns_0014001-snap-gene-0.2-mRNA-1"/>
    <property type="gene ID" value="maker-uti_cns_0014001-snap-gene-0.2"/>
</dbReference>
<dbReference type="PANTHER" id="PTHR21608:SF7">
    <property type="entry name" value="KINESIN-LIKE PROTEIN CG14535"/>
    <property type="match status" value="1"/>
</dbReference>
<dbReference type="AlphaFoldDB" id="A0A1I8IN93"/>
<dbReference type="GO" id="GO:0005524">
    <property type="term" value="F:ATP binding"/>
    <property type="evidence" value="ECO:0007669"/>
    <property type="project" value="UniProtKB-KW"/>
</dbReference>
<dbReference type="Gene3D" id="3.40.850.10">
    <property type="entry name" value="Kinesin motor domain"/>
    <property type="match status" value="1"/>
</dbReference>
<sequence>MSSLGTLALARPASAQQQQQQQAAPPLGHRSHLVMPDLMARAKSRSHFWHSAAPAASEKVPGGQALHCLLPSEEANWPAGQRVQAEAPIAEKLPAGQRVQAEAPIAEKLPAGQRVQIEAPLAENLPAGQRWQAEAPATEKLPAGQRWQAEAPAVEILPAGHGLQAAAPGGEKWPGWHLLHSSAPALLEVPAGHFTQAGEPLKRTKLPAGQGVQLDKPSVAAMEPLAHFWQLAEPELAAKLPGQHLEQAAAPARLYEPGGHFWHLEFTAISLWVPALQGSHMRSESSLSWWPGRHILWSCRLPLCRFRSADDPLARLQAESSCAPSSLSSFISSLRVPGECSFHACTAGRKNEFNSSSFCIFVFEFAGQPNSRRAQPPVRHQPDIFLAGTRAQFSLINFVLNFSCRQKCCQSWEPAAEAGEEGRRAQASPVLRNFRLSTGTRDEEENSGGKTAPLGATRRFLRLPRGTLQPPPVTVDPGDLRCVTSSEVGKESGEKIFSVYDRPRRRLQLRRFGGRQPVTSGAFIGPRVLTARGGGAGGFSDFLDSGGAVKQFRHQHLRFNTLGVGGSRRTAAPRRQLLFWAGISRLGPAVPPSAPTFAIRGVWQGGRSFILFDGCAGAGPRTGLVHGLKRKKENFGSNENTISSLTDTLLWRRNRLRTVQSRNLRSSGGHRECQPEATLEDGAAAAVNSRLPAASSLMQSPTSPMPGGRGQRKQRTANRGFGCGAAASSATRFAELLRTAGGPPPPPLLPPAAPEPAASCTSAAKMKVIVKVVSKETGGAACMSADSRRRQPELCSAALPEIIQGVVSGSDGCVFVFGYGGLGWTSFALQLCELRGIGERLIGSLADPAACRVDRLMQKQPSSGPPAQRTPLLPKLRRENQRKELKVLHWQSGAGLLSVRRDPLGGRGAFDGPFLISRSASKTHTMVGSDVSPSGAGVIPCAIAWLFRAISEQREAASGARFSVRVSAVELAGRDEALRDLLGEAASPAAPASAAVSTEAYLRDDPITGSQLENQSELRAPTPEKAAAYLDAALSARSTSSSSGDGGGSGMSHLLFTLHLYQYRVERTGIGRGVAGGRSRLHLIDLGCGRGGRDAGHPALSLAAMGSVLAALVNGQRRVPHRDSKLSQLLREALGSTGCRACMICQVWGRGFRAEVEWTISQGMDNLPGGMDNLPGGMDNLPGGMDNLPGGMDN</sequence>
<feature type="region of interest" description="Disordered" evidence="6">
    <location>
        <begin position="1"/>
        <end position="28"/>
    </location>
</feature>
<keyword evidence="3" id="KW-0067">ATP-binding</keyword>
<dbReference type="GO" id="GO:0008017">
    <property type="term" value="F:microtubule binding"/>
    <property type="evidence" value="ECO:0007669"/>
    <property type="project" value="InterPro"/>
</dbReference>
<name>A0A1I8IN93_9PLAT</name>
<evidence type="ECO:0000256" key="4">
    <source>
        <dbReference type="ARBA" id="ARBA00023212"/>
    </source>
</evidence>
<organism evidence="8 9">
    <name type="scientific">Macrostomum lignano</name>
    <dbReference type="NCBI Taxonomy" id="282301"/>
    <lineage>
        <taxon>Eukaryota</taxon>
        <taxon>Metazoa</taxon>
        <taxon>Spiralia</taxon>
        <taxon>Lophotrochozoa</taxon>
        <taxon>Platyhelminthes</taxon>
        <taxon>Rhabditophora</taxon>
        <taxon>Macrostomorpha</taxon>
        <taxon>Macrostomida</taxon>
        <taxon>Macrostomidae</taxon>
        <taxon>Macrostomum</taxon>
    </lineage>
</organism>
<dbReference type="PRINTS" id="PR00380">
    <property type="entry name" value="KINESINHEAVY"/>
</dbReference>
<evidence type="ECO:0000256" key="1">
    <source>
        <dbReference type="ARBA" id="ARBA00004245"/>
    </source>
</evidence>
<evidence type="ECO:0000256" key="5">
    <source>
        <dbReference type="PROSITE-ProRule" id="PRU00283"/>
    </source>
</evidence>
<evidence type="ECO:0000256" key="2">
    <source>
        <dbReference type="ARBA" id="ARBA00022741"/>
    </source>
</evidence>
<dbReference type="InterPro" id="IPR027417">
    <property type="entry name" value="P-loop_NTPase"/>
</dbReference>
<feature type="compositionally biased region" description="Low complexity" evidence="6">
    <location>
        <begin position="7"/>
        <end position="27"/>
    </location>
</feature>
<proteinExistence type="inferred from homology"/>
<comment type="similarity">
    <text evidence="5">Belongs to the TRAFAC class myosin-kinesin ATPase superfamily. Kinesin family.</text>
</comment>
<keyword evidence="4" id="KW-0963">Cytoplasm</keyword>
<dbReference type="SMART" id="SM00129">
    <property type="entry name" value="KISc"/>
    <property type="match status" value="1"/>
</dbReference>
<comment type="caution">
    <text evidence="5">Lacks conserved residue(s) required for the propagation of feature annotation.</text>
</comment>
<evidence type="ECO:0000256" key="3">
    <source>
        <dbReference type="ARBA" id="ARBA00022840"/>
    </source>
</evidence>
<evidence type="ECO:0000256" key="6">
    <source>
        <dbReference type="SAM" id="MobiDB-lite"/>
    </source>
</evidence>
<reference evidence="9" key="1">
    <citation type="submission" date="2016-11" db="UniProtKB">
        <authorList>
            <consortium name="WormBaseParasite"/>
        </authorList>
    </citation>
    <scope>IDENTIFICATION</scope>
</reference>
<dbReference type="SUPFAM" id="SSF52540">
    <property type="entry name" value="P-loop containing nucleoside triphosphate hydrolases"/>
    <property type="match status" value="1"/>
</dbReference>